<dbReference type="InterPro" id="IPR002550">
    <property type="entry name" value="CNNM"/>
</dbReference>
<dbReference type="PROSITE" id="PS51846">
    <property type="entry name" value="CNNM"/>
    <property type="match status" value="1"/>
</dbReference>
<evidence type="ECO:0000256" key="4">
    <source>
        <dbReference type="PROSITE-ProRule" id="PRU01193"/>
    </source>
</evidence>
<feature type="transmembrane region" description="Helical" evidence="5">
    <location>
        <begin position="107"/>
        <end position="128"/>
    </location>
</feature>
<dbReference type="RefSeq" id="WP_345679788.1">
    <property type="nucleotide sequence ID" value="NZ_BAABHS010000035.1"/>
</dbReference>
<feature type="transmembrane region" description="Helical" evidence="5">
    <location>
        <begin position="60"/>
        <end position="87"/>
    </location>
</feature>
<proteinExistence type="predicted"/>
<dbReference type="EMBL" id="BAABHS010000035">
    <property type="protein sequence ID" value="GAA4988266.1"/>
    <property type="molecule type" value="Genomic_DNA"/>
</dbReference>
<dbReference type="InterPro" id="IPR046342">
    <property type="entry name" value="CBS_dom_sf"/>
</dbReference>
<dbReference type="PROSITE" id="PS51371">
    <property type="entry name" value="CBS"/>
    <property type="match status" value="1"/>
</dbReference>
<dbReference type="PANTHER" id="PTHR43099:SF5">
    <property type="entry name" value="HLYC_CORC FAMILY TRANSPORTER"/>
    <property type="match status" value="1"/>
</dbReference>
<reference evidence="9" key="1">
    <citation type="journal article" date="2019" name="Int. J. Syst. Evol. Microbiol.">
        <title>The Global Catalogue of Microorganisms (GCM) 10K type strain sequencing project: providing services to taxonomists for standard genome sequencing and annotation.</title>
        <authorList>
            <consortium name="The Broad Institute Genomics Platform"/>
            <consortium name="The Broad Institute Genome Sequencing Center for Infectious Disease"/>
            <person name="Wu L."/>
            <person name="Ma J."/>
        </authorList>
    </citation>
    <scope>NUCLEOTIDE SEQUENCE [LARGE SCALE GENOMIC DNA]</scope>
    <source>
        <strain evidence="9">JCM 17986</strain>
    </source>
</reference>
<dbReference type="SUPFAM" id="SSF54631">
    <property type="entry name" value="CBS-domain pair"/>
    <property type="match status" value="1"/>
</dbReference>
<evidence type="ECO:0000256" key="2">
    <source>
        <dbReference type="ARBA" id="ARBA00022475"/>
    </source>
</evidence>
<keyword evidence="4 5" id="KW-1133">Transmembrane helix</keyword>
<organism evidence="8 9">
    <name type="scientific">Yinghuangia aomiensis</name>
    <dbReference type="NCBI Taxonomy" id="676205"/>
    <lineage>
        <taxon>Bacteria</taxon>
        <taxon>Bacillati</taxon>
        <taxon>Actinomycetota</taxon>
        <taxon>Actinomycetes</taxon>
        <taxon>Kitasatosporales</taxon>
        <taxon>Streptomycetaceae</taxon>
        <taxon>Yinghuangia</taxon>
    </lineage>
</organism>
<dbReference type="InterPro" id="IPR000644">
    <property type="entry name" value="CBS_dom"/>
</dbReference>
<keyword evidence="2" id="KW-1003">Cell membrane</keyword>
<dbReference type="InterPro" id="IPR051676">
    <property type="entry name" value="UPF0053_domain"/>
</dbReference>
<evidence type="ECO:0000256" key="5">
    <source>
        <dbReference type="SAM" id="Phobius"/>
    </source>
</evidence>
<evidence type="ECO:0000259" key="6">
    <source>
        <dbReference type="PROSITE" id="PS51371"/>
    </source>
</evidence>
<dbReference type="Gene3D" id="3.10.580.10">
    <property type="entry name" value="CBS-domain"/>
    <property type="match status" value="1"/>
</dbReference>
<protein>
    <submittedName>
        <fullName evidence="8">Hemolysin family protein</fullName>
    </submittedName>
</protein>
<keyword evidence="4 5" id="KW-0472">Membrane</keyword>
<feature type="domain" description="CNNM transmembrane" evidence="7">
    <location>
        <begin position="8"/>
        <end position="214"/>
    </location>
</feature>
<feature type="domain" description="CBS" evidence="6">
    <location>
        <begin position="296"/>
        <end position="352"/>
    </location>
</feature>
<comment type="caution">
    <text evidence="8">The sequence shown here is derived from an EMBL/GenBank/DDBJ whole genome shotgun (WGS) entry which is preliminary data.</text>
</comment>
<keyword evidence="4 5" id="KW-0812">Transmembrane</keyword>
<name>A0ABP9I4Q6_9ACTN</name>
<feature type="transmembrane region" description="Helical" evidence="5">
    <location>
        <begin position="12"/>
        <end position="39"/>
    </location>
</feature>
<dbReference type="Proteomes" id="UP001500466">
    <property type="component" value="Unassembled WGS sequence"/>
</dbReference>
<gene>
    <name evidence="8" type="ORF">GCM10023205_69000</name>
</gene>
<accession>A0ABP9I4Q6</accession>
<dbReference type="Pfam" id="PF01595">
    <property type="entry name" value="CNNM"/>
    <property type="match status" value="1"/>
</dbReference>
<evidence type="ECO:0000256" key="1">
    <source>
        <dbReference type="ARBA" id="ARBA00004651"/>
    </source>
</evidence>
<comment type="subcellular location">
    <subcellularLocation>
        <location evidence="1">Cell membrane</location>
        <topology evidence="1">Multi-pass membrane protein</topology>
    </subcellularLocation>
</comment>
<keyword evidence="3" id="KW-0129">CBS domain</keyword>
<dbReference type="PANTHER" id="PTHR43099">
    <property type="entry name" value="UPF0053 PROTEIN YRKA"/>
    <property type="match status" value="1"/>
</dbReference>
<evidence type="ECO:0000313" key="9">
    <source>
        <dbReference type="Proteomes" id="UP001500466"/>
    </source>
</evidence>
<evidence type="ECO:0000259" key="7">
    <source>
        <dbReference type="PROSITE" id="PS51846"/>
    </source>
</evidence>
<evidence type="ECO:0000256" key="3">
    <source>
        <dbReference type="PROSITE-ProRule" id="PRU00703"/>
    </source>
</evidence>
<sequence length="353" mass="36495">MTLAAGGGSIGVVPAVIATVLLLAGNAFFVAAEFALLAARRHRLEQAAAARKRGAASALAGVRELTLMLAGAQLGITMCSLGLGVVSEPAFAAMLSPLFGAAGVPSTAAHAVSFAFALTVVVLLHMVVGEMAPKSWAIADPERAALVLAPPFRAFTKAVRPLLRGLNGVSNGVLRLFRVKPKDELSVPKDAEGLRRLVGESRRLGLIGSHEHDVLAATLRTHTEALARLVVPADRIDEVPSDAGPEEIVAASRRNGRNRLLVRTPDGRLTGVLHVREVLAIRGGDSAGPAPTAGELASPVLSLPVDTPIQQAVAALRERRASLALVQDEHGQLLGMVGLDDLLGSVLGARAAA</sequence>
<dbReference type="Pfam" id="PF00571">
    <property type="entry name" value="CBS"/>
    <property type="match status" value="1"/>
</dbReference>
<keyword evidence="9" id="KW-1185">Reference proteome</keyword>
<evidence type="ECO:0000313" key="8">
    <source>
        <dbReference type="EMBL" id="GAA4988266.1"/>
    </source>
</evidence>